<evidence type="ECO:0000313" key="2">
    <source>
        <dbReference type="Proteomes" id="UP001211907"/>
    </source>
</evidence>
<accession>A0AAD5XK38</accession>
<organism evidence="1 2">
    <name type="scientific">Physocladia obscura</name>
    <dbReference type="NCBI Taxonomy" id="109957"/>
    <lineage>
        <taxon>Eukaryota</taxon>
        <taxon>Fungi</taxon>
        <taxon>Fungi incertae sedis</taxon>
        <taxon>Chytridiomycota</taxon>
        <taxon>Chytridiomycota incertae sedis</taxon>
        <taxon>Chytridiomycetes</taxon>
        <taxon>Chytridiales</taxon>
        <taxon>Chytriomycetaceae</taxon>
        <taxon>Physocladia</taxon>
    </lineage>
</organism>
<keyword evidence="2" id="KW-1185">Reference proteome</keyword>
<evidence type="ECO:0000313" key="1">
    <source>
        <dbReference type="EMBL" id="KAJ3136149.1"/>
    </source>
</evidence>
<dbReference type="EMBL" id="JADGJH010000147">
    <property type="protein sequence ID" value="KAJ3136149.1"/>
    <property type="molecule type" value="Genomic_DNA"/>
</dbReference>
<proteinExistence type="predicted"/>
<name>A0AAD5XK38_9FUNG</name>
<gene>
    <name evidence="1" type="ORF">HK100_002075</name>
</gene>
<protein>
    <submittedName>
        <fullName evidence="1">Uncharacterized protein</fullName>
    </submittedName>
</protein>
<dbReference type="Proteomes" id="UP001211907">
    <property type="component" value="Unassembled WGS sequence"/>
</dbReference>
<sequence>MEHTFHKIAEYIKKRIEENIFDNDSNSPDTENDSSDSINSESLLSILKLAYINEEQTAIEIASTGNILTDIELNDVEISDTRVYGYNNEDKSEFGFLKEYIAVIDKMINDVSLKTQQHGRHLKDQALCSYFDNSIMNSIGINGSRPLPKFDWSQKMGINVKILKGLRDEDPAYKNILRTFLGLLEDEKEIFESFDSLKGAAEDDADMVKLNTGVVFTAVLLFNPMPKMPMSSNTTESNFKIQL</sequence>
<dbReference type="AlphaFoldDB" id="A0AAD5XK38"/>
<reference evidence="1" key="1">
    <citation type="submission" date="2020-05" db="EMBL/GenBank/DDBJ databases">
        <title>Phylogenomic resolution of chytrid fungi.</title>
        <authorList>
            <person name="Stajich J.E."/>
            <person name="Amses K."/>
            <person name="Simmons R."/>
            <person name="Seto K."/>
            <person name="Myers J."/>
            <person name="Bonds A."/>
            <person name="Quandt C.A."/>
            <person name="Barry K."/>
            <person name="Liu P."/>
            <person name="Grigoriev I."/>
            <person name="Longcore J.E."/>
            <person name="James T.Y."/>
        </authorList>
    </citation>
    <scope>NUCLEOTIDE SEQUENCE</scope>
    <source>
        <strain evidence="1">JEL0513</strain>
    </source>
</reference>
<comment type="caution">
    <text evidence="1">The sequence shown here is derived from an EMBL/GenBank/DDBJ whole genome shotgun (WGS) entry which is preliminary data.</text>
</comment>